<evidence type="ECO:0000256" key="2">
    <source>
        <dbReference type="ARBA" id="ARBA00022801"/>
    </source>
</evidence>
<accession>I4AIW6</accession>
<dbReference type="KEGG" id="fli:Fleli_1476"/>
<dbReference type="PROSITE" id="PS50206">
    <property type="entry name" value="RHODANESE_3"/>
    <property type="match status" value="1"/>
</dbReference>
<keyword evidence="2" id="KW-0378">Hydrolase</keyword>
<dbReference type="Gene3D" id="3.90.190.10">
    <property type="entry name" value="Protein tyrosine phosphatase superfamily"/>
    <property type="match status" value="1"/>
</dbReference>
<dbReference type="InterPro" id="IPR057023">
    <property type="entry name" value="PTP-SAK"/>
</dbReference>
<dbReference type="InterPro" id="IPR000387">
    <property type="entry name" value="Tyr_Pase_dom"/>
</dbReference>
<dbReference type="EMBL" id="CP003345">
    <property type="protein sequence ID" value="AFM03901.1"/>
    <property type="molecule type" value="Genomic_DNA"/>
</dbReference>
<feature type="domain" description="Tyrosine specific protein phosphatases" evidence="3">
    <location>
        <begin position="84"/>
        <end position="151"/>
    </location>
</feature>
<gene>
    <name evidence="5" type="ordered locus">Fleli_1476</name>
</gene>
<organism evidence="5 6">
    <name type="scientific">Bernardetia litoralis (strain ATCC 23117 / DSM 6794 / NBRC 15988 / NCIMB 1366 / Fx l1 / Sio-4)</name>
    <name type="common">Flexibacter litoralis</name>
    <dbReference type="NCBI Taxonomy" id="880071"/>
    <lineage>
        <taxon>Bacteria</taxon>
        <taxon>Pseudomonadati</taxon>
        <taxon>Bacteroidota</taxon>
        <taxon>Cytophagia</taxon>
        <taxon>Cytophagales</taxon>
        <taxon>Bernardetiaceae</taxon>
        <taxon>Bernardetia</taxon>
    </lineage>
</organism>
<dbReference type="HOGENOM" id="CLU_047330_5_2_10"/>
<dbReference type="InterPro" id="IPR029021">
    <property type="entry name" value="Prot-tyrosine_phosphatase-like"/>
</dbReference>
<dbReference type="RefSeq" id="WP_014797358.1">
    <property type="nucleotide sequence ID" value="NC_018018.1"/>
</dbReference>
<keyword evidence="6" id="KW-1185">Reference proteome</keyword>
<dbReference type="SUPFAM" id="SSF52799">
    <property type="entry name" value="(Phosphotyrosine protein) phosphatases II"/>
    <property type="match status" value="1"/>
</dbReference>
<feature type="domain" description="Rhodanese" evidence="4">
    <location>
        <begin position="85"/>
        <end position="149"/>
    </location>
</feature>
<dbReference type="eggNOG" id="COG2453">
    <property type="taxonomic scope" value="Bacteria"/>
</dbReference>
<evidence type="ECO:0000259" key="3">
    <source>
        <dbReference type="PROSITE" id="PS50056"/>
    </source>
</evidence>
<sequence>MKTRIFWINKNLAIMPKPNSDDFLEEDIINFANQKVGILVSLLTKEENFDLGLQNEESICQKYSIDFISFPIIDRSVPTNKQNIQIRELAKKLVKKTKQNKKIIVHCRGGIGRAGMLCSAILIENGISNQEAIKKISEARNLKIPDTEEQKEWIMNY</sequence>
<evidence type="ECO:0000313" key="5">
    <source>
        <dbReference type="EMBL" id="AFM03901.1"/>
    </source>
</evidence>
<protein>
    <recommendedName>
        <fullName evidence="1">protein-tyrosine-phosphatase</fullName>
        <ecNumber evidence="1">3.1.3.48</ecNumber>
    </recommendedName>
</protein>
<evidence type="ECO:0000259" key="4">
    <source>
        <dbReference type="PROSITE" id="PS50206"/>
    </source>
</evidence>
<dbReference type="PROSITE" id="PS50056">
    <property type="entry name" value="TYR_PHOSPHATASE_2"/>
    <property type="match status" value="1"/>
</dbReference>
<dbReference type="GO" id="GO:0004725">
    <property type="term" value="F:protein tyrosine phosphatase activity"/>
    <property type="evidence" value="ECO:0007669"/>
    <property type="project" value="UniProtKB-EC"/>
</dbReference>
<name>I4AIW6_BERLS</name>
<proteinExistence type="predicted"/>
<reference evidence="6" key="1">
    <citation type="submission" date="2012-06" db="EMBL/GenBank/DDBJ databases">
        <title>The complete genome of Flexibacter litoralis DSM 6794.</title>
        <authorList>
            <person name="Lucas S."/>
            <person name="Copeland A."/>
            <person name="Lapidus A."/>
            <person name="Glavina del Rio T."/>
            <person name="Dalin E."/>
            <person name="Tice H."/>
            <person name="Bruce D."/>
            <person name="Goodwin L."/>
            <person name="Pitluck S."/>
            <person name="Peters L."/>
            <person name="Ovchinnikova G."/>
            <person name="Lu M."/>
            <person name="Kyrpides N."/>
            <person name="Mavromatis K."/>
            <person name="Ivanova N."/>
            <person name="Brettin T."/>
            <person name="Detter J.C."/>
            <person name="Han C."/>
            <person name="Larimer F."/>
            <person name="Land M."/>
            <person name="Hauser L."/>
            <person name="Markowitz V."/>
            <person name="Cheng J.-F."/>
            <person name="Hugenholtz P."/>
            <person name="Woyke T."/>
            <person name="Wu D."/>
            <person name="Spring S."/>
            <person name="Lang E."/>
            <person name="Kopitz M."/>
            <person name="Brambilla E."/>
            <person name="Klenk H.-P."/>
            <person name="Eisen J.A."/>
        </authorList>
    </citation>
    <scope>NUCLEOTIDE SEQUENCE [LARGE SCALE GENOMIC DNA]</scope>
    <source>
        <strain evidence="6">ATCC 23117 / DSM 6794 / NBRC 15988 / NCIMB 1366 / Sio-4</strain>
    </source>
</reference>
<dbReference type="Pfam" id="PF22784">
    <property type="entry name" value="PTP-SAK"/>
    <property type="match status" value="1"/>
</dbReference>
<evidence type="ECO:0000313" key="6">
    <source>
        <dbReference type="Proteomes" id="UP000006054"/>
    </source>
</evidence>
<dbReference type="PANTHER" id="PTHR23339">
    <property type="entry name" value="TYROSINE SPECIFIC PROTEIN PHOSPHATASE AND DUAL SPECIFICITY PROTEIN PHOSPHATASE"/>
    <property type="match status" value="1"/>
</dbReference>
<dbReference type="Proteomes" id="UP000006054">
    <property type="component" value="Chromosome"/>
</dbReference>
<dbReference type="EC" id="3.1.3.48" evidence="1"/>
<evidence type="ECO:0000256" key="1">
    <source>
        <dbReference type="ARBA" id="ARBA00013064"/>
    </source>
</evidence>
<dbReference type="OrthoDB" id="9806482at2"/>
<dbReference type="STRING" id="880071.Fleli_1476"/>
<dbReference type="InterPro" id="IPR050561">
    <property type="entry name" value="PTP"/>
</dbReference>
<dbReference type="AlphaFoldDB" id="I4AIW6"/>
<dbReference type="InterPro" id="IPR001763">
    <property type="entry name" value="Rhodanese-like_dom"/>
</dbReference>